<feature type="non-terminal residue" evidence="1">
    <location>
        <position position="169"/>
    </location>
</feature>
<dbReference type="AlphaFoldDB" id="A0A9N9P1U6"/>
<accession>A0A9N9P1U6</accession>
<comment type="caution">
    <text evidence="1">The sequence shown here is derived from an EMBL/GenBank/DDBJ whole genome shotgun (WGS) entry which is preliminary data.</text>
</comment>
<dbReference type="Proteomes" id="UP000789405">
    <property type="component" value="Unassembled WGS sequence"/>
</dbReference>
<evidence type="ECO:0000313" key="1">
    <source>
        <dbReference type="EMBL" id="CAG8784488.1"/>
    </source>
</evidence>
<name>A0A9N9P1U6_9GLOM</name>
<organism evidence="1 2">
    <name type="scientific">Dentiscutata erythropus</name>
    <dbReference type="NCBI Taxonomy" id="1348616"/>
    <lineage>
        <taxon>Eukaryota</taxon>
        <taxon>Fungi</taxon>
        <taxon>Fungi incertae sedis</taxon>
        <taxon>Mucoromycota</taxon>
        <taxon>Glomeromycotina</taxon>
        <taxon>Glomeromycetes</taxon>
        <taxon>Diversisporales</taxon>
        <taxon>Gigasporaceae</taxon>
        <taxon>Dentiscutata</taxon>
    </lineage>
</organism>
<sequence length="169" mass="19891">IDMIIEIQSDDDNSNLKEKFDKASVINLVSDTESLKEDNSENEIRDTKDVNYNEIRDVNYNEIEDPNYRNIEDINYNDIEDIDYNDIEDINYNNIKDVDYNDIEGAEYSDIEDTSNNEINEIHSITENLKVKEIRHTIFPIEYLPTSPEGIAICYNIENWELYEAAFEN</sequence>
<dbReference type="OrthoDB" id="2437728at2759"/>
<proteinExistence type="predicted"/>
<feature type="non-terminal residue" evidence="1">
    <location>
        <position position="1"/>
    </location>
</feature>
<dbReference type="EMBL" id="CAJVPY010023118">
    <property type="protein sequence ID" value="CAG8784488.1"/>
    <property type="molecule type" value="Genomic_DNA"/>
</dbReference>
<protein>
    <submittedName>
        <fullName evidence="1">2279_t:CDS:1</fullName>
    </submittedName>
</protein>
<evidence type="ECO:0000313" key="2">
    <source>
        <dbReference type="Proteomes" id="UP000789405"/>
    </source>
</evidence>
<reference evidence="1" key="1">
    <citation type="submission" date="2021-06" db="EMBL/GenBank/DDBJ databases">
        <authorList>
            <person name="Kallberg Y."/>
            <person name="Tangrot J."/>
            <person name="Rosling A."/>
        </authorList>
    </citation>
    <scope>NUCLEOTIDE SEQUENCE</scope>
    <source>
        <strain evidence="1">MA453B</strain>
    </source>
</reference>
<keyword evidence="2" id="KW-1185">Reference proteome</keyword>
<gene>
    <name evidence="1" type="ORF">DERYTH_LOCUS20112</name>
</gene>